<keyword evidence="10" id="KW-1133">Transmembrane helix</keyword>
<dbReference type="InterPro" id="IPR050482">
    <property type="entry name" value="Sensor_HK_TwoCompSys"/>
</dbReference>
<reference evidence="12 13" key="1">
    <citation type="submission" date="2020-02" db="EMBL/GenBank/DDBJ databases">
        <authorList>
            <person name="Li X.-J."/>
            <person name="Han X.-M."/>
        </authorList>
    </citation>
    <scope>NUCLEOTIDE SEQUENCE [LARGE SCALE GENOMIC DNA]</scope>
    <source>
        <strain evidence="12 13">CCTCC AB 2017055</strain>
    </source>
</reference>
<feature type="transmembrane region" description="Helical" evidence="10">
    <location>
        <begin position="131"/>
        <end position="149"/>
    </location>
</feature>
<dbReference type="GO" id="GO:0016020">
    <property type="term" value="C:membrane"/>
    <property type="evidence" value="ECO:0007669"/>
    <property type="project" value="InterPro"/>
</dbReference>
<keyword evidence="13" id="KW-1185">Reference proteome</keyword>
<dbReference type="Pfam" id="PF07730">
    <property type="entry name" value="HisKA_3"/>
    <property type="match status" value="1"/>
</dbReference>
<evidence type="ECO:0000259" key="11">
    <source>
        <dbReference type="PROSITE" id="PS50109"/>
    </source>
</evidence>
<evidence type="ECO:0000256" key="8">
    <source>
        <dbReference type="ARBA" id="ARBA00023012"/>
    </source>
</evidence>
<dbReference type="Pfam" id="PF02518">
    <property type="entry name" value="HATPase_c"/>
    <property type="match status" value="1"/>
</dbReference>
<evidence type="ECO:0000313" key="13">
    <source>
        <dbReference type="Proteomes" id="UP000475214"/>
    </source>
</evidence>
<feature type="transmembrane region" description="Helical" evidence="10">
    <location>
        <begin position="82"/>
        <end position="100"/>
    </location>
</feature>
<keyword evidence="5" id="KW-0547">Nucleotide-binding</keyword>
<dbReference type="Pfam" id="PF23539">
    <property type="entry name" value="DUF7134"/>
    <property type="match status" value="1"/>
</dbReference>
<evidence type="ECO:0000256" key="1">
    <source>
        <dbReference type="ARBA" id="ARBA00000085"/>
    </source>
</evidence>
<dbReference type="Gene3D" id="3.30.565.10">
    <property type="entry name" value="Histidine kinase-like ATPase, C-terminal domain"/>
    <property type="match status" value="1"/>
</dbReference>
<evidence type="ECO:0000256" key="5">
    <source>
        <dbReference type="ARBA" id="ARBA00022741"/>
    </source>
</evidence>
<comment type="catalytic activity">
    <reaction evidence="1">
        <text>ATP + protein L-histidine = ADP + protein N-phospho-L-histidine.</text>
        <dbReference type="EC" id="2.7.13.3"/>
    </reaction>
</comment>
<feature type="transmembrane region" description="Helical" evidence="10">
    <location>
        <begin position="169"/>
        <end position="191"/>
    </location>
</feature>
<dbReference type="SUPFAM" id="SSF55874">
    <property type="entry name" value="ATPase domain of HSP90 chaperone/DNA topoisomerase II/histidine kinase"/>
    <property type="match status" value="1"/>
</dbReference>
<keyword evidence="3" id="KW-0597">Phosphoprotein</keyword>
<keyword evidence="6 12" id="KW-0418">Kinase</keyword>
<dbReference type="InterPro" id="IPR036890">
    <property type="entry name" value="HATPase_C_sf"/>
</dbReference>
<feature type="transmembrane region" description="Helical" evidence="10">
    <location>
        <begin position="31"/>
        <end position="56"/>
    </location>
</feature>
<evidence type="ECO:0000256" key="7">
    <source>
        <dbReference type="ARBA" id="ARBA00022840"/>
    </source>
</evidence>
<evidence type="ECO:0000256" key="3">
    <source>
        <dbReference type="ARBA" id="ARBA00022553"/>
    </source>
</evidence>
<dbReference type="InterPro" id="IPR005467">
    <property type="entry name" value="His_kinase_dom"/>
</dbReference>
<dbReference type="InterPro" id="IPR003594">
    <property type="entry name" value="HATPase_dom"/>
</dbReference>
<keyword evidence="4" id="KW-0808">Transferase</keyword>
<comment type="caution">
    <text evidence="12">The sequence shown here is derived from an EMBL/GenBank/DDBJ whole genome shotgun (WGS) entry which is preliminary data.</text>
</comment>
<feature type="domain" description="Histidine kinase" evidence="11">
    <location>
        <begin position="356"/>
        <end position="444"/>
    </location>
</feature>
<dbReference type="EMBL" id="JAAGOA010000005">
    <property type="protein sequence ID" value="NEE00370.1"/>
    <property type="molecule type" value="Genomic_DNA"/>
</dbReference>
<protein>
    <recommendedName>
        <fullName evidence="2">histidine kinase</fullName>
        <ecNumber evidence="2">2.7.13.3</ecNumber>
    </recommendedName>
</protein>
<dbReference type="Gene3D" id="1.20.5.1930">
    <property type="match status" value="1"/>
</dbReference>
<evidence type="ECO:0000256" key="6">
    <source>
        <dbReference type="ARBA" id="ARBA00022777"/>
    </source>
</evidence>
<dbReference type="InterPro" id="IPR055558">
    <property type="entry name" value="DUF7134"/>
</dbReference>
<dbReference type="EC" id="2.7.13.3" evidence="2"/>
<gene>
    <name evidence="12" type="ORF">G1H10_09330</name>
</gene>
<feature type="transmembrane region" description="Helical" evidence="10">
    <location>
        <begin position="106"/>
        <end position="124"/>
    </location>
</feature>
<keyword evidence="10" id="KW-0812">Transmembrane</keyword>
<evidence type="ECO:0000256" key="9">
    <source>
        <dbReference type="SAM" id="MobiDB-lite"/>
    </source>
</evidence>
<accession>A0A6L9S8S6</accession>
<evidence type="ECO:0000256" key="2">
    <source>
        <dbReference type="ARBA" id="ARBA00012438"/>
    </source>
</evidence>
<dbReference type="RefSeq" id="WP_163735953.1">
    <property type="nucleotide sequence ID" value="NZ_JAAGOA010000005.1"/>
</dbReference>
<dbReference type="GO" id="GO:0000155">
    <property type="term" value="F:phosphorelay sensor kinase activity"/>
    <property type="evidence" value="ECO:0007669"/>
    <property type="project" value="InterPro"/>
</dbReference>
<sequence length="469" mass="50512">MGAVGRDDHPTMDWDRWERPGPGRAGYRRDAVLAAAIVAGAVVMSMLINSMGAFVFPSAPSLAEQIAWGVALTAPLVFRRRFPCTVVLVLPALFIAAQVRQNGDNLIPSIALFAAIYTLGAWGRDRVRARWVRIGVIGAMFTWLGIAMARDLTQATPEFPAAQGPFDPLWAAALYHISFNLLFFFSAYFFGNAAWESARRRYKLEIQGDELRRSQEANARRAVVEERVRIARDLHDVVAHHVSVMGVQAAAARRVFDSDRELASTSLEAVEETARTAITELRGLLGVLRDDGREDRDGREGDAAADAERDRGGPSPGLAQLSGLVDKARSTGLQVDYRVFGEPHPMSAAVELTAYRVVQEALTNTVKHAAATSVDIRVRHLRNLLEVEVSDDGRGHLLSAGERTPSGLGLVGMRERVAVHGGELEAQPRSGGGFLVRARLPLAGGGGGAGAATGAVEARTTVAATANER</sequence>
<dbReference type="SMART" id="SM00387">
    <property type="entry name" value="HATPase_c"/>
    <property type="match status" value="1"/>
</dbReference>
<dbReference type="PANTHER" id="PTHR24421">
    <property type="entry name" value="NITRATE/NITRITE SENSOR PROTEIN NARX-RELATED"/>
    <property type="match status" value="1"/>
</dbReference>
<keyword evidence="10" id="KW-0472">Membrane</keyword>
<dbReference type="GO" id="GO:0005524">
    <property type="term" value="F:ATP binding"/>
    <property type="evidence" value="ECO:0007669"/>
    <property type="project" value="UniProtKB-KW"/>
</dbReference>
<dbReference type="PROSITE" id="PS50109">
    <property type="entry name" value="HIS_KIN"/>
    <property type="match status" value="1"/>
</dbReference>
<evidence type="ECO:0000256" key="10">
    <source>
        <dbReference type="SAM" id="Phobius"/>
    </source>
</evidence>
<organism evidence="12 13">
    <name type="scientific">Phytoactinopolyspora halotolerans</name>
    <dbReference type="NCBI Taxonomy" id="1981512"/>
    <lineage>
        <taxon>Bacteria</taxon>
        <taxon>Bacillati</taxon>
        <taxon>Actinomycetota</taxon>
        <taxon>Actinomycetes</taxon>
        <taxon>Jiangellales</taxon>
        <taxon>Jiangellaceae</taxon>
        <taxon>Phytoactinopolyspora</taxon>
    </lineage>
</organism>
<keyword evidence="8" id="KW-0902">Two-component regulatory system</keyword>
<feature type="region of interest" description="Disordered" evidence="9">
    <location>
        <begin position="292"/>
        <end position="321"/>
    </location>
</feature>
<dbReference type="CDD" id="cd16917">
    <property type="entry name" value="HATPase_UhpB-NarQ-NarX-like"/>
    <property type="match status" value="1"/>
</dbReference>
<dbReference type="InterPro" id="IPR011712">
    <property type="entry name" value="Sig_transdc_His_kin_sub3_dim/P"/>
</dbReference>
<evidence type="ECO:0000313" key="12">
    <source>
        <dbReference type="EMBL" id="NEE00370.1"/>
    </source>
</evidence>
<feature type="compositionally biased region" description="Basic and acidic residues" evidence="9">
    <location>
        <begin position="292"/>
        <end position="312"/>
    </location>
</feature>
<dbReference type="GO" id="GO:0046983">
    <property type="term" value="F:protein dimerization activity"/>
    <property type="evidence" value="ECO:0007669"/>
    <property type="project" value="InterPro"/>
</dbReference>
<dbReference type="Proteomes" id="UP000475214">
    <property type="component" value="Unassembled WGS sequence"/>
</dbReference>
<dbReference type="PANTHER" id="PTHR24421:SF10">
    <property type="entry name" value="NITRATE_NITRITE SENSOR PROTEIN NARQ"/>
    <property type="match status" value="1"/>
</dbReference>
<dbReference type="AlphaFoldDB" id="A0A6L9S8S6"/>
<keyword evidence="7" id="KW-0067">ATP-binding</keyword>
<proteinExistence type="predicted"/>
<evidence type="ECO:0000256" key="4">
    <source>
        <dbReference type="ARBA" id="ARBA00022679"/>
    </source>
</evidence>
<name>A0A6L9S8S6_9ACTN</name>